<dbReference type="InterPro" id="IPR003594">
    <property type="entry name" value="HATPase_dom"/>
</dbReference>
<keyword evidence="2" id="KW-1003">Cell membrane</keyword>
<dbReference type="InterPro" id="IPR036890">
    <property type="entry name" value="HATPase_C_sf"/>
</dbReference>
<evidence type="ECO:0000256" key="1">
    <source>
        <dbReference type="ARBA" id="ARBA00004651"/>
    </source>
</evidence>
<dbReference type="Pfam" id="PF02518">
    <property type="entry name" value="HATPase_c"/>
    <property type="match status" value="1"/>
</dbReference>
<reference evidence="15" key="1">
    <citation type="submission" date="2018-11" db="EMBL/GenBank/DDBJ databases">
        <title>Complete genome sequence of Paenibacillus sp. ML311-T8.</title>
        <authorList>
            <person name="Nam Y.-D."/>
            <person name="Kang J."/>
            <person name="Chung W.-H."/>
            <person name="Park Y.S."/>
        </authorList>
    </citation>
    <scope>NUCLEOTIDE SEQUENCE [LARGE SCALE GENOMIC DNA]</scope>
    <source>
        <strain evidence="15">ML311-T8</strain>
    </source>
</reference>
<evidence type="ECO:0000259" key="13">
    <source>
        <dbReference type="PROSITE" id="PS50885"/>
    </source>
</evidence>
<keyword evidence="7 14" id="KW-0418">Kinase</keyword>
<organism evidence="14 15">
    <name type="scientific">Paenibacillus psychroresistens</name>
    <dbReference type="NCBI Taxonomy" id="1778678"/>
    <lineage>
        <taxon>Bacteria</taxon>
        <taxon>Bacillati</taxon>
        <taxon>Bacillota</taxon>
        <taxon>Bacilli</taxon>
        <taxon>Bacillales</taxon>
        <taxon>Paenibacillaceae</taxon>
        <taxon>Paenibacillus</taxon>
    </lineage>
</organism>
<dbReference type="Gene3D" id="6.10.340.10">
    <property type="match status" value="1"/>
</dbReference>
<feature type="domain" description="HAMP" evidence="13">
    <location>
        <begin position="331"/>
        <end position="383"/>
    </location>
</feature>
<evidence type="ECO:0000256" key="10">
    <source>
        <dbReference type="ARBA" id="ARBA00023012"/>
    </source>
</evidence>
<keyword evidence="8" id="KW-0067">ATP-binding</keyword>
<dbReference type="InterPro" id="IPR003660">
    <property type="entry name" value="HAMP_dom"/>
</dbReference>
<accession>A0A6B8RHU1</accession>
<dbReference type="Pfam" id="PF06580">
    <property type="entry name" value="His_kinase"/>
    <property type="match status" value="1"/>
</dbReference>
<dbReference type="CDD" id="cd18773">
    <property type="entry name" value="PDC1_HK_sensor"/>
    <property type="match status" value="1"/>
</dbReference>
<dbReference type="PANTHER" id="PTHR34220">
    <property type="entry name" value="SENSOR HISTIDINE KINASE YPDA"/>
    <property type="match status" value="1"/>
</dbReference>
<evidence type="ECO:0000313" key="14">
    <source>
        <dbReference type="EMBL" id="QGQ95122.1"/>
    </source>
</evidence>
<dbReference type="Proteomes" id="UP000426246">
    <property type="component" value="Chromosome"/>
</dbReference>
<proteinExistence type="predicted"/>
<evidence type="ECO:0000256" key="8">
    <source>
        <dbReference type="ARBA" id="ARBA00022840"/>
    </source>
</evidence>
<evidence type="ECO:0000256" key="7">
    <source>
        <dbReference type="ARBA" id="ARBA00022777"/>
    </source>
</evidence>
<dbReference type="SUPFAM" id="SSF158472">
    <property type="entry name" value="HAMP domain-like"/>
    <property type="match status" value="1"/>
</dbReference>
<dbReference type="InterPro" id="IPR050640">
    <property type="entry name" value="Bact_2-comp_sensor_kinase"/>
</dbReference>
<keyword evidence="3" id="KW-0597">Phosphoprotein</keyword>
<dbReference type="GO" id="GO:0005886">
    <property type="term" value="C:plasma membrane"/>
    <property type="evidence" value="ECO:0007669"/>
    <property type="project" value="UniProtKB-SubCell"/>
</dbReference>
<feature type="transmembrane region" description="Helical" evidence="12">
    <location>
        <begin position="23"/>
        <end position="46"/>
    </location>
</feature>
<evidence type="ECO:0000313" key="15">
    <source>
        <dbReference type="Proteomes" id="UP000426246"/>
    </source>
</evidence>
<keyword evidence="4" id="KW-0808">Transferase</keyword>
<dbReference type="Pfam" id="PF02743">
    <property type="entry name" value="dCache_1"/>
    <property type="match status" value="1"/>
</dbReference>
<evidence type="ECO:0000256" key="2">
    <source>
        <dbReference type="ARBA" id="ARBA00022475"/>
    </source>
</evidence>
<sequence>MKCVAWIGWSWRRWKDLKIQSKFFITYLLLAVLPLSVFGTAAYFIAVGTLEGKANDSFKVITSQINYNVDAFLRGIDRMTILPFIDQRIYSTMTKLKLSQETYTPETLQIEKDMKTYFTSLQVLHEGIMAVYMITDGGQVYGYSQNTSIRPNNTLMDQKWFKETLIKNGEFVNSGLRLETQVYDNGGKMTISLARHVTQVDTNEPLGVFVVDIDPYIFNFAAQKPRDGYVLIADQYGRIIHSSIPLKEDEWKGLWKESLDGKPQLHSIHWNAPFGGMVGVASRSEYSGWTTLYLTSKKALYQDLDRIVKLALGIIVTLLLVSVILAGFVARSVASPIKRLSRLMNKVQNGDFPVTISMQQKDEIGLLSNSFDSMVKELSQLIERITLEEKSKRKAEIDALRAQINPHFIYNTLSAIKMMAHMQNANDIANTLGIFIQLMKYCTRSDRKWVTIQEEISFIEAYVSLLERRYMKRFAITYAIDEQVGELRIMPFLIQPIVENAIFHGLDGDTSKGEIRIDIHPGGQNELLILVQDFGSGMQEEKLSGLFGSGIEHNQGLSGTGLKNIHERIILEFGPSYGLFVKSILGEGTVVAIRVPWTVNKEEQ</sequence>
<keyword evidence="5 12" id="KW-0812">Transmembrane</keyword>
<keyword evidence="10" id="KW-0902">Two-component regulatory system</keyword>
<dbReference type="AlphaFoldDB" id="A0A6B8RHU1"/>
<evidence type="ECO:0000256" key="9">
    <source>
        <dbReference type="ARBA" id="ARBA00022989"/>
    </source>
</evidence>
<dbReference type="EMBL" id="CP034235">
    <property type="protein sequence ID" value="QGQ95122.1"/>
    <property type="molecule type" value="Genomic_DNA"/>
</dbReference>
<dbReference type="Pfam" id="PF00672">
    <property type="entry name" value="HAMP"/>
    <property type="match status" value="1"/>
</dbReference>
<evidence type="ECO:0000256" key="3">
    <source>
        <dbReference type="ARBA" id="ARBA00022553"/>
    </source>
</evidence>
<dbReference type="GO" id="GO:0000155">
    <property type="term" value="F:phosphorelay sensor kinase activity"/>
    <property type="evidence" value="ECO:0007669"/>
    <property type="project" value="InterPro"/>
</dbReference>
<dbReference type="InterPro" id="IPR010559">
    <property type="entry name" value="Sig_transdc_His_kin_internal"/>
</dbReference>
<keyword evidence="15" id="KW-1185">Reference proteome</keyword>
<gene>
    <name evidence="14" type="ORF">EHS13_09600</name>
</gene>
<dbReference type="PROSITE" id="PS50885">
    <property type="entry name" value="HAMP"/>
    <property type="match status" value="1"/>
</dbReference>
<feature type="transmembrane region" description="Helical" evidence="12">
    <location>
        <begin position="310"/>
        <end position="334"/>
    </location>
</feature>
<keyword evidence="9 12" id="KW-1133">Transmembrane helix</keyword>
<comment type="subcellular location">
    <subcellularLocation>
        <location evidence="1">Cell membrane</location>
        <topology evidence="1">Multi-pass membrane protein</topology>
    </subcellularLocation>
</comment>
<dbReference type="InterPro" id="IPR033479">
    <property type="entry name" value="dCache_1"/>
</dbReference>
<evidence type="ECO:0000256" key="12">
    <source>
        <dbReference type="SAM" id="Phobius"/>
    </source>
</evidence>
<dbReference type="KEGG" id="ppsc:EHS13_09600"/>
<dbReference type="Gene3D" id="3.30.450.20">
    <property type="entry name" value="PAS domain"/>
    <property type="match status" value="1"/>
</dbReference>
<dbReference type="SUPFAM" id="SSF55874">
    <property type="entry name" value="ATPase domain of HSP90 chaperone/DNA topoisomerase II/histidine kinase"/>
    <property type="match status" value="1"/>
</dbReference>
<keyword evidence="11 12" id="KW-0472">Membrane</keyword>
<evidence type="ECO:0000256" key="6">
    <source>
        <dbReference type="ARBA" id="ARBA00022741"/>
    </source>
</evidence>
<keyword evidence="6" id="KW-0547">Nucleotide-binding</keyword>
<evidence type="ECO:0000256" key="11">
    <source>
        <dbReference type="ARBA" id="ARBA00023136"/>
    </source>
</evidence>
<dbReference type="PANTHER" id="PTHR34220:SF11">
    <property type="entry name" value="SENSOR PROTEIN KINASE HPTS"/>
    <property type="match status" value="1"/>
</dbReference>
<name>A0A6B8RHU1_9BACL</name>
<dbReference type="GO" id="GO:0005524">
    <property type="term" value="F:ATP binding"/>
    <property type="evidence" value="ECO:0007669"/>
    <property type="project" value="UniProtKB-KW"/>
</dbReference>
<dbReference type="CDD" id="cd06225">
    <property type="entry name" value="HAMP"/>
    <property type="match status" value="1"/>
</dbReference>
<evidence type="ECO:0000256" key="5">
    <source>
        <dbReference type="ARBA" id="ARBA00022692"/>
    </source>
</evidence>
<protein>
    <submittedName>
        <fullName evidence="14">Sensor histidine kinase</fullName>
    </submittedName>
</protein>
<dbReference type="Gene3D" id="3.30.565.10">
    <property type="entry name" value="Histidine kinase-like ATPase, C-terminal domain"/>
    <property type="match status" value="1"/>
</dbReference>
<dbReference type="SMART" id="SM00304">
    <property type="entry name" value="HAMP"/>
    <property type="match status" value="1"/>
</dbReference>
<evidence type="ECO:0000256" key="4">
    <source>
        <dbReference type="ARBA" id="ARBA00022679"/>
    </source>
</evidence>